<dbReference type="GO" id="GO:0004721">
    <property type="term" value="F:phosphoprotein phosphatase activity"/>
    <property type="evidence" value="ECO:0007669"/>
    <property type="project" value="TreeGrafter"/>
</dbReference>
<dbReference type="InterPro" id="IPR035965">
    <property type="entry name" value="PAS-like_dom_sf"/>
</dbReference>
<dbReference type="SUPFAM" id="SSF55785">
    <property type="entry name" value="PYP-like sensor domain (PAS domain)"/>
    <property type="match status" value="2"/>
</dbReference>
<dbReference type="Gene3D" id="3.30.565.10">
    <property type="entry name" value="Histidine kinase-like ATPase, C-terminal domain"/>
    <property type="match status" value="1"/>
</dbReference>
<keyword evidence="6" id="KW-0902">Two-component regulatory system</keyword>
<dbReference type="SUPFAM" id="SSF47384">
    <property type="entry name" value="Homodimeric domain of signal transducing histidine kinase"/>
    <property type="match status" value="1"/>
</dbReference>
<dbReference type="InterPro" id="IPR036890">
    <property type="entry name" value="HATPase_C_sf"/>
</dbReference>
<keyword evidence="3" id="KW-0597">Phosphoprotein</keyword>
<keyword evidence="4" id="KW-0808">Transferase</keyword>
<evidence type="ECO:0000256" key="6">
    <source>
        <dbReference type="ARBA" id="ARBA00023012"/>
    </source>
</evidence>
<reference evidence="9 10" key="1">
    <citation type="submission" date="2020-12" db="EMBL/GenBank/DDBJ databases">
        <title>HMF7856_wgs.fasta genome submission.</title>
        <authorList>
            <person name="Kang H."/>
            <person name="Kim H."/>
            <person name="Joh K."/>
        </authorList>
    </citation>
    <scope>NUCLEOTIDE SEQUENCE [LARGE SCALE GENOMIC DNA]</scope>
    <source>
        <strain evidence="9 10">HMF7856</strain>
    </source>
</reference>
<dbReference type="PROSITE" id="PS50113">
    <property type="entry name" value="PAC"/>
    <property type="match status" value="1"/>
</dbReference>
<gene>
    <name evidence="9" type="ORF">GO620_015185</name>
</gene>
<dbReference type="AlphaFoldDB" id="A0A6I4ING2"/>
<dbReference type="CDD" id="cd00130">
    <property type="entry name" value="PAS"/>
    <property type="match status" value="2"/>
</dbReference>
<dbReference type="InterPro" id="IPR036097">
    <property type="entry name" value="HisK_dim/P_sf"/>
</dbReference>
<keyword evidence="8" id="KW-0175">Coiled coil</keyword>
<dbReference type="SMART" id="SM00388">
    <property type="entry name" value="HisKA"/>
    <property type="match status" value="1"/>
</dbReference>
<dbReference type="Gene3D" id="3.30.450.20">
    <property type="entry name" value="PAS domain"/>
    <property type="match status" value="2"/>
</dbReference>
<evidence type="ECO:0000313" key="10">
    <source>
        <dbReference type="Proteomes" id="UP000429232"/>
    </source>
</evidence>
<dbReference type="InterPro" id="IPR005467">
    <property type="entry name" value="His_kinase_dom"/>
</dbReference>
<dbReference type="Pfam" id="PF08447">
    <property type="entry name" value="PAS_3"/>
    <property type="match status" value="1"/>
</dbReference>
<dbReference type="Pfam" id="PF00512">
    <property type="entry name" value="HisKA"/>
    <property type="match status" value="1"/>
</dbReference>
<protein>
    <recommendedName>
        <fullName evidence="2">histidine kinase</fullName>
        <ecNumber evidence="2">2.7.13.3</ecNumber>
    </recommendedName>
</protein>
<sequence length="757" mass="83832">MTDINPNLSSDAILAVLATANTPTAIYTNRNLNIQFANDGMLRIWGKGQDVIGKSFLEAIPQTKEQPISELLQKVWDTGKPLLIPGRQVNFVLDNNLSTAYFDFEFQPLLNADGKTHAILHTAADVTDIQAYKRLSDEKSDRYNTLNKMLTEGNAALQADNAELFVSNTALTADKDALTADKNALAAHNARLNADNDSLTIDNAALTADNTAYKNANAELDAANKNLNLANIDGEKRNKKLNTANADLTTLNDLLNVANERLNQLAAERQNLNEELTVTNEELALLNDQYLAANDELTRVGIEKETLNENLAISNFDLNALNEEYLATNEQLTNLNEEHQRLNEELKITNEELIALNEELSVTSEELHTLSNEHIALNEELVATNEELATRNDEYLALNDKLTVSLETAQLSKTAANLGTFDLDVVNDKLEWDDRCKELFGISPNIEVTYSADFVTGLHPDDRNRILQAVADAYNFELSGGKYDVEYRTVGAEDKKLRWVRAIGQVSFDADNKPLRFIGTVIEITEQKEDDQRKNDFIGMVSHELKTPLTSLAAYLQLLLGKAKKSDDSFSANALERSFAQVKKMTKMINGFLNVSRLESGKIFIDRTPFDIADLLKEVAEETKTIVTSHNVVFELCESIGINADKDKIGQVISNFISNAAKYSSPGTAITVNCVAENGKVKLSVTDQGMGIELQDQHKLFDRFYRVEGVQTSHISGFGIGLYLCAEIIERHNGKIGVDSVIGKGSTFWFTLPAVTK</sequence>
<dbReference type="Pfam" id="PF08448">
    <property type="entry name" value="PAS_4"/>
    <property type="match status" value="1"/>
</dbReference>
<dbReference type="InterPro" id="IPR013655">
    <property type="entry name" value="PAS_fold_3"/>
</dbReference>
<dbReference type="Pfam" id="PF02518">
    <property type="entry name" value="HATPase_c"/>
    <property type="match status" value="1"/>
</dbReference>
<dbReference type="PROSITE" id="PS50109">
    <property type="entry name" value="HIS_KIN"/>
    <property type="match status" value="1"/>
</dbReference>
<evidence type="ECO:0000256" key="2">
    <source>
        <dbReference type="ARBA" id="ARBA00012438"/>
    </source>
</evidence>
<organism evidence="9 10">
    <name type="scientific">Mucilaginibacter ginkgonis</name>
    <dbReference type="NCBI Taxonomy" id="2682091"/>
    <lineage>
        <taxon>Bacteria</taxon>
        <taxon>Pseudomonadati</taxon>
        <taxon>Bacteroidota</taxon>
        <taxon>Sphingobacteriia</taxon>
        <taxon>Sphingobacteriales</taxon>
        <taxon>Sphingobacteriaceae</taxon>
        <taxon>Mucilaginibacter</taxon>
    </lineage>
</organism>
<accession>A0A6I4ING2</accession>
<dbReference type="InterPro" id="IPR004358">
    <property type="entry name" value="Sig_transdc_His_kin-like_C"/>
</dbReference>
<dbReference type="GO" id="GO:0000155">
    <property type="term" value="F:phosphorelay sensor kinase activity"/>
    <property type="evidence" value="ECO:0007669"/>
    <property type="project" value="InterPro"/>
</dbReference>
<evidence type="ECO:0000256" key="5">
    <source>
        <dbReference type="ARBA" id="ARBA00022777"/>
    </source>
</evidence>
<keyword evidence="5" id="KW-0418">Kinase</keyword>
<dbReference type="InterPro" id="IPR003594">
    <property type="entry name" value="HATPase_dom"/>
</dbReference>
<evidence type="ECO:0000256" key="3">
    <source>
        <dbReference type="ARBA" id="ARBA00022553"/>
    </source>
</evidence>
<dbReference type="InterPro" id="IPR013656">
    <property type="entry name" value="PAS_4"/>
</dbReference>
<dbReference type="RefSeq" id="WP_157524611.1">
    <property type="nucleotide sequence ID" value="NZ_CP066775.1"/>
</dbReference>
<dbReference type="Gene3D" id="2.10.70.100">
    <property type="match status" value="1"/>
</dbReference>
<dbReference type="KEGG" id="mgik:GO620_015185"/>
<dbReference type="EMBL" id="CP066775">
    <property type="protein sequence ID" value="QQL49497.1"/>
    <property type="molecule type" value="Genomic_DNA"/>
</dbReference>
<evidence type="ECO:0000256" key="1">
    <source>
        <dbReference type="ARBA" id="ARBA00000085"/>
    </source>
</evidence>
<dbReference type="PANTHER" id="PTHR45453:SF1">
    <property type="entry name" value="PHOSPHATE REGULON SENSOR PROTEIN PHOR"/>
    <property type="match status" value="1"/>
</dbReference>
<dbReference type="SMART" id="SM00387">
    <property type="entry name" value="HATPase_c"/>
    <property type="match status" value="1"/>
</dbReference>
<dbReference type="PRINTS" id="PR00344">
    <property type="entry name" value="BCTRLSENSOR"/>
</dbReference>
<evidence type="ECO:0000256" key="4">
    <source>
        <dbReference type="ARBA" id="ARBA00022679"/>
    </source>
</evidence>
<dbReference type="Proteomes" id="UP000429232">
    <property type="component" value="Chromosome"/>
</dbReference>
<dbReference type="FunFam" id="1.10.287.130:FF:000001">
    <property type="entry name" value="Two-component sensor histidine kinase"/>
    <property type="match status" value="1"/>
</dbReference>
<proteinExistence type="predicted"/>
<dbReference type="FunFam" id="3.30.565.10:FF:000006">
    <property type="entry name" value="Sensor histidine kinase WalK"/>
    <property type="match status" value="1"/>
</dbReference>
<dbReference type="GO" id="GO:0005886">
    <property type="term" value="C:plasma membrane"/>
    <property type="evidence" value="ECO:0007669"/>
    <property type="project" value="TreeGrafter"/>
</dbReference>
<dbReference type="InterPro" id="IPR050351">
    <property type="entry name" value="BphY/WalK/GraS-like"/>
</dbReference>
<dbReference type="SUPFAM" id="SSF55874">
    <property type="entry name" value="ATPase domain of HSP90 chaperone/DNA topoisomerase II/histidine kinase"/>
    <property type="match status" value="1"/>
</dbReference>
<dbReference type="Gene3D" id="1.10.287.130">
    <property type="match status" value="1"/>
</dbReference>
<comment type="catalytic activity">
    <reaction evidence="1">
        <text>ATP + protein L-histidine = ADP + protein N-phospho-L-histidine.</text>
        <dbReference type="EC" id="2.7.13.3"/>
    </reaction>
</comment>
<dbReference type="GO" id="GO:0016036">
    <property type="term" value="P:cellular response to phosphate starvation"/>
    <property type="evidence" value="ECO:0007669"/>
    <property type="project" value="TreeGrafter"/>
</dbReference>
<dbReference type="InterPro" id="IPR003661">
    <property type="entry name" value="HisK_dim/P_dom"/>
</dbReference>
<dbReference type="SMART" id="SM00091">
    <property type="entry name" value="PAS"/>
    <property type="match status" value="2"/>
</dbReference>
<dbReference type="InterPro" id="IPR000014">
    <property type="entry name" value="PAS"/>
</dbReference>
<dbReference type="PANTHER" id="PTHR45453">
    <property type="entry name" value="PHOSPHATE REGULON SENSOR PROTEIN PHOR"/>
    <property type="match status" value="1"/>
</dbReference>
<evidence type="ECO:0000256" key="7">
    <source>
        <dbReference type="ARBA" id="ARBA00023136"/>
    </source>
</evidence>
<name>A0A6I4ING2_9SPHI</name>
<keyword evidence="7" id="KW-0472">Membrane</keyword>
<dbReference type="CDD" id="cd00082">
    <property type="entry name" value="HisKA"/>
    <property type="match status" value="1"/>
</dbReference>
<dbReference type="EC" id="2.7.13.3" evidence="2"/>
<evidence type="ECO:0000256" key="8">
    <source>
        <dbReference type="SAM" id="Coils"/>
    </source>
</evidence>
<keyword evidence="10" id="KW-1185">Reference proteome</keyword>
<evidence type="ECO:0000313" key="9">
    <source>
        <dbReference type="EMBL" id="QQL49497.1"/>
    </source>
</evidence>
<dbReference type="InterPro" id="IPR000700">
    <property type="entry name" value="PAS-assoc_C"/>
</dbReference>
<feature type="coiled-coil region" evidence="8">
    <location>
        <begin position="206"/>
        <end position="387"/>
    </location>
</feature>